<proteinExistence type="predicted"/>
<gene>
    <name evidence="1" type="ORF">SUNI508_02568</name>
</gene>
<evidence type="ECO:0000313" key="2">
    <source>
        <dbReference type="Proteomes" id="UP001408356"/>
    </source>
</evidence>
<dbReference type="PANTHER" id="PTHR43205">
    <property type="entry name" value="PROSTAGLANDIN REDUCTASE"/>
    <property type="match status" value="1"/>
</dbReference>
<evidence type="ECO:0000313" key="1">
    <source>
        <dbReference type="EMBL" id="KAK9413369.1"/>
    </source>
</evidence>
<keyword evidence="2" id="KW-1185">Reference proteome</keyword>
<sequence>MDGMKVVGSTGSPEKDSSIVEELGFDGAWNCKTDPTTDVLTRLAPPLRREPVASSPEELTGHISTVASGKVSQMNFPDEQKYGVKTLVWDKHVLDKYLLSFATDMLTCIGEGKIKTREEVVSGMDNAPAALVKILKGDKFGKMVLRVDSSSSVVYGINSFI</sequence>
<name>A0ABR2UG45_9PEZI</name>
<dbReference type="Gene3D" id="3.90.180.10">
    <property type="entry name" value="Medium-chain alcohol dehydrogenases, catalytic domain"/>
    <property type="match status" value="1"/>
</dbReference>
<protein>
    <submittedName>
        <fullName evidence="1">Enoyl reductase (ER) domain-containing protein</fullName>
    </submittedName>
</protein>
<dbReference type="PANTHER" id="PTHR43205:SF7">
    <property type="entry name" value="PROSTAGLANDIN REDUCTASE 1"/>
    <property type="match status" value="1"/>
</dbReference>
<accession>A0ABR2UG45</accession>
<dbReference type="InterPro" id="IPR045010">
    <property type="entry name" value="MDR_fam"/>
</dbReference>
<organism evidence="1 2">
    <name type="scientific">Seiridium unicorne</name>
    <dbReference type="NCBI Taxonomy" id="138068"/>
    <lineage>
        <taxon>Eukaryota</taxon>
        <taxon>Fungi</taxon>
        <taxon>Dikarya</taxon>
        <taxon>Ascomycota</taxon>
        <taxon>Pezizomycotina</taxon>
        <taxon>Sordariomycetes</taxon>
        <taxon>Xylariomycetidae</taxon>
        <taxon>Amphisphaeriales</taxon>
        <taxon>Sporocadaceae</taxon>
        <taxon>Seiridium</taxon>
    </lineage>
</organism>
<dbReference type="EMBL" id="JARVKF010000440">
    <property type="protein sequence ID" value="KAK9413369.1"/>
    <property type="molecule type" value="Genomic_DNA"/>
</dbReference>
<dbReference type="Proteomes" id="UP001408356">
    <property type="component" value="Unassembled WGS sequence"/>
</dbReference>
<comment type="caution">
    <text evidence="1">The sequence shown here is derived from an EMBL/GenBank/DDBJ whole genome shotgun (WGS) entry which is preliminary data.</text>
</comment>
<reference evidence="1 2" key="1">
    <citation type="journal article" date="2024" name="J. Plant Pathol.">
        <title>Sequence and assembly of the genome of Seiridium unicorne, isolate CBS 538.82, causal agent of cypress canker disease.</title>
        <authorList>
            <person name="Scali E."/>
            <person name="Rocca G.D."/>
            <person name="Danti R."/>
            <person name="Garbelotto M."/>
            <person name="Barberini S."/>
            <person name="Baroncelli R."/>
            <person name="Emiliani G."/>
        </authorList>
    </citation>
    <scope>NUCLEOTIDE SEQUENCE [LARGE SCALE GENOMIC DNA]</scope>
    <source>
        <strain evidence="1 2">BM-138-508</strain>
    </source>
</reference>
<dbReference type="Gene3D" id="3.40.50.720">
    <property type="entry name" value="NAD(P)-binding Rossmann-like Domain"/>
    <property type="match status" value="2"/>
</dbReference>